<evidence type="ECO:0000313" key="3">
    <source>
        <dbReference type="Proteomes" id="UP000295416"/>
    </source>
</evidence>
<dbReference type="RefSeq" id="WP_132742682.1">
    <property type="nucleotide sequence ID" value="NZ_SLXK01000001.1"/>
</dbReference>
<gene>
    <name evidence="2" type="ORF">EV207_101154</name>
</gene>
<organism evidence="2 3">
    <name type="scientific">Scopulibacillus darangshiensis</name>
    <dbReference type="NCBI Taxonomy" id="442528"/>
    <lineage>
        <taxon>Bacteria</taxon>
        <taxon>Bacillati</taxon>
        <taxon>Bacillota</taxon>
        <taxon>Bacilli</taxon>
        <taxon>Bacillales</taxon>
        <taxon>Sporolactobacillaceae</taxon>
        <taxon>Scopulibacillus</taxon>
    </lineage>
</organism>
<evidence type="ECO:0000313" key="2">
    <source>
        <dbReference type="EMBL" id="TCP32176.1"/>
    </source>
</evidence>
<protein>
    <submittedName>
        <fullName evidence="2">P27 family predicted phage terminase small subunit</fullName>
    </submittedName>
</protein>
<dbReference type="EMBL" id="SLXK01000001">
    <property type="protein sequence ID" value="TCP32176.1"/>
    <property type="molecule type" value="Genomic_DNA"/>
</dbReference>
<dbReference type="InterPro" id="IPR006448">
    <property type="entry name" value="Phage_term_ssu_P27"/>
</dbReference>
<dbReference type="OrthoDB" id="1751165at2"/>
<dbReference type="Pfam" id="PF05119">
    <property type="entry name" value="Terminase_4"/>
    <property type="match status" value="1"/>
</dbReference>
<feature type="region of interest" description="Disordered" evidence="1">
    <location>
        <begin position="1"/>
        <end position="39"/>
    </location>
</feature>
<dbReference type="Proteomes" id="UP000295416">
    <property type="component" value="Unassembled WGS sequence"/>
</dbReference>
<name>A0A4V2SNR4_9BACL</name>
<dbReference type="AlphaFoldDB" id="A0A4V2SNR4"/>
<evidence type="ECO:0000256" key="1">
    <source>
        <dbReference type="SAM" id="MobiDB-lite"/>
    </source>
</evidence>
<proteinExistence type="predicted"/>
<dbReference type="NCBIfam" id="TIGR01558">
    <property type="entry name" value="sm_term_P27"/>
    <property type="match status" value="1"/>
</dbReference>
<accession>A0A4V2SNR4</accession>
<reference evidence="2 3" key="1">
    <citation type="submission" date="2019-03" db="EMBL/GenBank/DDBJ databases">
        <title>Genomic Encyclopedia of Type Strains, Phase IV (KMG-IV): sequencing the most valuable type-strain genomes for metagenomic binning, comparative biology and taxonomic classification.</title>
        <authorList>
            <person name="Goeker M."/>
        </authorList>
    </citation>
    <scope>NUCLEOTIDE SEQUENCE [LARGE SCALE GENOMIC DNA]</scope>
    <source>
        <strain evidence="2 3">DSM 19377</strain>
    </source>
</reference>
<sequence length="172" mass="19753">MPGRNKQPLAVIQGKGKSHHLTKDEISKRKKQEDAMNGFTDNIAPPKYLTKVQKREFEEIAKELLRLNIFSNLDVDSLARYIDSRDQYIQLIKNIKKVKPTIEAHQEDGTKITIANDDYPKLMRTKNLLFNECRSAAGDLGLTITSRLKLVIPKTEYEKPKSEAERRFGGRL</sequence>
<keyword evidence="3" id="KW-1185">Reference proteome</keyword>
<feature type="compositionally biased region" description="Basic and acidic residues" evidence="1">
    <location>
        <begin position="21"/>
        <end position="34"/>
    </location>
</feature>
<comment type="caution">
    <text evidence="2">The sequence shown here is derived from an EMBL/GenBank/DDBJ whole genome shotgun (WGS) entry which is preliminary data.</text>
</comment>